<dbReference type="Ensembl" id="ENSOABT00000080570.1">
    <property type="protein sequence ID" value="ENSOABP00000071518.1"/>
    <property type="gene ID" value="ENSOABG00000037498.1"/>
</dbReference>
<evidence type="ECO:0000313" key="2">
    <source>
        <dbReference type="Proteomes" id="UP000472276"/>
    </source>
</evidence>
<reference evidence="2" key="1">
    <citation type="submission" date="2020-03" db="EMBL/GenBank/DDBJ databases">
        <title>Evolution of repeat sequences and sex chromosomes of tilapia species revealed by chromosome-level genomes.</title>
        <authorList>
            <person name="Xu L."/>
            <person name="Tao W."/>
            <person name="Wang D."/>
            <person name="Zhou Q."/>
        </authorList>
    </citation>
    <scope>NUCLEOTIDE SEQUENCE [LARGE SCALE GENOMIC DNA]</scope>
    <source>
        <strain evidence="2">Israel</strain>
    </source>
</reference>
<dbReference type="Proteomes" id="UP000472276">
    <property type="component" value="Unassembled WGS sequence"/>
</dbReference>
<sequence>MPMTLDHWDICRVAQPICILLEYTDFPGLLYLLDGDRKISTQIICASPKNVVCVQYKTEENTTGLNPAGLTTGGATVQFSMWRQRLHWNLPLTAF</sequence>
<protein>
    <submittedName>
        <fullName evidence="1">Uncharacterized protein</fullName>
    </submittedName>
</protein>
<accession>A0AAZ1XVC3</accession>
<reference evidence="1" key="3">
    <citation type="submission" date="2025-09" db="UniProtKB">
        <authorList>
            <consortium name="Ensembl"/>
        </authorList>
    </citation>
    <scope>IDENTIFICATION</scope>
</reference>
<evidence type="ECO:0000313" key="1">
    <source>
        <dbReference type="Ensembl" id="ENSOABP00000071518.1"/>
    </source>
</evidence>
<proteinExistence type="predicted"/>
<organism evidence="1 2">
    <name type="scientific">Oreochromis aureus</name>
    <name type="common">Israeli tilapia</name>
    <name type="synonym">Chromis aureus</name>
    <dbReference type="NCBI Taxonomy" id="47969"/>
    <lineage>
        <taxon>Eukaryota</taxon>
        <taxon>Metazoa</taxon>
        <taxon>Chordata</taxon>
        <taxon>Craniata</taxon>
        <taxon>Vertebrata</taxon>
        <taxon>Euteleostomi</taxon>
        <taxon>Actinopterygii</taxon>
        <taxon>Neopterygii</taxon>
        <taxon>Teleostei</taxon>
        <taxon>Neoteleostei</taxon>
        <taxon>Acanthomorphata</taxon>
        <taxon>Ovalentaria</taxon>
        <taxon>Cichlomorphae</taxon>
        <taxon>Cichliformes</taxon>
        <taxon>Cichlidae</taxon>
        <taxon>African cichlids</taxon>
        <taxon>Pseudocrenilabrinae</taxon>
        <taxon>Oreochromini</taxon>
        <taxon>Oreochromis</taxon>
    </lineage>
</organism>
<name>A0AAZ1XVC3_OREAU</name>
<reference evidence="1" key="2">
    <citation type="submission" date="2025-08" db="UniProtKB">
        <authorList>
            <consortium name="Ensembl"/>
        </authorList>
    </citation>
    <scope>IDENTIFICATION</scope>
</reference>
<dbReference type="AlphaFoldDB" id="A0AAZ1XVC3"/>
<keyword evidence="2" id="KW-1185">Reference proteome</keyword>